<sequence>MARLHGQQPTMPMHLPTGSLFSGGDAGPEGTGPTDWEPQHLFSPARGRYTVLVVDDQAAKRYAIARALRAAGYAVDEAPSGAAALQAFGHHAAVVLDVYLPDLDGFAVCRALRLRAPALPIVQVSSVLVDAQYQQAGRAAGASAYLADPELTALVATVDQLLGVRIE</sequence>
<comment type="caution">
    <text evidence="5">The sequence shown here is derived from an EMBL/GenBank/DDBJ whole genome shotgun (WGS) entry which is preliminary data.</text>
</comment>
<dbReference type="PANTHER" id="PTHR44591:SF3">
    <property type="entry name" value="RESPONSE REGULATORY DOMAIN-CONTAINING PROTEIN"/>
    <property type="match status" value="1"/>
</dbReference>
<dbReference type="InterPro" id="IPR011006">
    <property type="entry name" value="CheY-like_superfamily"/>
</dbReference>
<dbReference type="Proteomes" id="UP000469385">
    <property type="component" value="Unassembled WGS sequence"/>
</dbReference>
<name>A0A6N8IMV3_9BURK</name>
<dbReference type="AlphaFoldDB" id="A0A6N8IMV3"/>
<proteinExistence type="predicted"/>
<dbReference type="PROSITE" id="PS50110">
    <property type="entry name" value="RESPONSE_REGULATORY"/>
    <property type="match status" value="1"/>
</dbReference>
<dbReference type="GO" id="GO:0000160">
    <property type="term" value="P:phosphorelay signal transduction system"/>
    <property type="evidence" value="ECO:0007669"/>
    <property type="project" value="InterPro"/>
</dbReference>
<dbReference type="CDD" id="cd00156">
    <property type="entry name" value="REC"/>
    <property type="match status" value="1"/>
</dbReference>
<dbReference type="PANTHER" id="PTHR44591">
    <property type="entry name" value="STRESS RESPONSE REGULATOR PROTEIN 1"/>
    <property type="match status" value="1"/>
</dbReference>
<evidence type="ECO:0000259" key="4">
    <source>
        <dbReference type="PROSITE" id="PS50110"/>
    </source>
</evidence>
<dbReference type="Pfam" id="PF00072">
    <property type="entry name" value="Response_reg"/>
    <property type="match status" value="1"/>
</dbReference>
<accession>A0A6N8IMV3</accession>
<keyword evidence="1 2" id="KW-0597">Phosphoprotein</keyword>
<organism evidence="5 6">
    <name type="scientific">Ramlibacter pinisoli</name>
    <dbReference type="NCBI Taxonomy" id="2682844"/>
    <lineage>
        <taxon>Bacteria</taxon>
        <taxon>Pseudomonadati</taxon>
        <taxon>Pseudomonadota</taxon>
        <taxon>Betaproteobacteria</taxon>
        <taxon>Burkholderiales</taxon>
        <taxon>Comamonadaceae</taxon>
        <taxon>Ramlibacter</taxon>
    </lineage>
</organism>
<evidence type="ECO:0000313" key="6">
    <source>
        <dbReference type="Proteomes" id="UP000469385"/>
    </source>
</evidence>
<evidence type="ECO:0000256" key="2">
    <source>
        <dbReference type="PROSITE-ProRule" id="PRU00169"/>
    </source>
</evidence>
<dbReference type="EMBL" id="WSEL01000002">
    <property type="protein sequence ID" value="MVQ27885.1"/>
    <property type="molecule type" value="Genomic_DNA"/>
</dbReference>
<feature type="modified residue" description="4-aspartylphosphate" evidence="2">
    <location>
        <position position="97"/>
    </location>
</feature>
<evidence type="ECO:0000256" key="3">
    <source>
        <dbReference type="SAM" id="MobiDB-lite"/>
    </source>
</evidence>
<gene>
    <name evidence="5" type="ORF">GON04_00380</name>
</gene>
<dbReference type="InterPro" id="IPR001789">
    <property type="entry name" value="Sig_transdc_resp-reg_receiver"/>
</dbReference>
<dbReference type="SUPFAM" id="SSF52172">
    <property type="entry name" value="CheY-like"/>
    <property type="match status" value="1"/>
</dbReference>
<protein>
    <submittedName>
        <fullName evidence="5">Response regulator</fullName>
    </submittedName>
</protein>
<evidence type="ECO:0000256" key="1">
    <source>
        <dbReference type="ARBA" id="ARBA00022553"/>
    </source>
</evidence>
<feature type="domain" description="Response regulatory" evidence="4">
    <location>
        <begin position="50"/>
        <end position="163"/>
    </location>
</feature>
<dbReference type="Gene3D" id="3.40.50.2300">
    <property type="match status" value="1"/>
</dbReference>
<dbReference type="InterPro" id="IPR050595">
    <property type="entry name" value="Bact_response_regulator"/>
</dbReference>
<feature type="region of interest" description="Disordered" evidence="3">
    <location>
        <begin position="1"/>
        <end position="35"/>
    </location>
</feature>
<evidence type="ECO:0000313" key="5">
    <source>
        <dbReference type="EMBL" id="MVQ27885.1"/>
    </source>
</evidence>
<reference evidence="5 6" key="1">
    <citation type="submission" date="2019-12" db="EMBL/GenBank/DDBJ databases">
        <authorList>
            <person name="Huq M.A."/>
        </authorList>
    </citation>
    <scope>NUCLEOTIDE SEQUENCE [LARGE SCALE GENOMIC DNA]</scope>
    <source>
        <strain evidence="5 6">MAH-25</strain>
    </source>
</reference>
<keyword evidence="6" id="KW-1185">Reference proteome</keyword>
<dbReference type="SMART" id="SM00448">
    <property type="entry name" value="REC"/>
    <property type="match status" value="1"/>
</dbReference>